<reference evidence="2 3" key="1">
    <citation type="journal article" date="2016" name="J. Hazard. Mater.">
        <title>A newly isolated Pseudomonas putida S-1 strain for batch-mode-propanethiol degradation and continuous treatment of propanethiol-containing waste gas.</title>
        <authorList>
            <person name="Chen D.Z."/>
            <person name="Sun Y.M."/>
            <person name="Han L.M."/>
            <person name="Chen J."/>
            <person name="Ye J.X."/>
            <person name="Chen J.M."/>
        </authorList>
    </citation>
    <scope>NUCLEOTIDE SEQUENCE [LARGE SCALE GENOMIC DNA]</scope>
    <source>
        <strain evidence="2 3">S-1</strain>
    </source>
</reference>
<evidence type="ECO:0000313" key="3">
    <source>
        <dbReference type="Proteomes" id="UP000678154"/>
    </source>
</evidence>
<keyword evidence="3" id="KW-1185">Reference proteome</keyword>
<protein>
    <submittedName>
        <fullName evidence="2">Uncharacterized protein</fullName>
    </submittedName>
</protein>
<dbReference type="EMBL" id="CP074676">
    <property type="protein sequence ID" value="QVL17615.1"/>
    <property type="molecule type" value="Genomic_DNA"/>
</dbReference>
<keyword evidence="1" id="KW-0472">Membrane</keyword>
<gene>
    <name evidence="2" type="ORF">KH389_19790</name>
</gene>
<organism evidence="2 3">
    <name type="scientific">Pseudomonas qingdaonensis</name>
    <dbReference type="NCBI Taxonomy" id="2056231"/>
    <lineage>
        <taxon>Bacteria</taxon>
        <taxon>Pseudomonadati</taxon>
        <taxon>Pseudomonadota</taxon>
        <taxon>Gammaproteobacteria</taxon>
        <taxon>Pseudomonadales</taxon>
        <taxon>Pseudomonadaceae</taxon>
        <taxon>Pseudomonas</taxon>
    </lineage>
</organism>
<keyword evidence="1" id="KW-0812">Transmembrane</keyword>
<accession>A0ABX8DMS1</accession>
<sequence>MSFQKKVYYIIQAYVPLAFIPFVLRLAVRFRFFLNGQKALLQHNSALKNSALGKDAFILATGPSLKGVDLSFLAGQDCFSVSNFFLHSQVNLLSPKFHFFAPYHEPLILQEYISWMQRADNELPASTAIVLGLQTRSMVEQYGIFKGREIFYLCLEKSPLSNSVVDITSPVLAPQTSPVMVLPVLYYMGYSRVFLLGCDHNILKDYGGVVENFYSPDQDPRKNATSGENWKDGIIKHLDNAKNVFLQYSYYDDLFRKAGRVIKHTSKYGWLDFIEYVPLNKNDIFKAEK</sequence>
<evidence type="ECO:0000256" key="1">
    <source>
        <dbReference type="SAM" id="Phobius"/>
    </source>
</evidence>
<dbReference type="Gene3D" id="3.90.1480.10">
    <property type="entry name" value="Alpha-2,3-sialyltransferase"/>
    <property type="match status" value="1"/>
</dbReference>
<dbReference type="RefSeq" id="WP_153002480.1">
    <property type="nucleotide sequence ID" value="NZ_CP074676.1"/>
</dbReference>
<proteinExistence type="predicted"/>
<evidence type="ECO:0000313" key="2">
    <source>
        <dbReference type="EMBL" id="QVL17615.1"/>
    </source>
</evidence>
<keyword evidence="1" id="KW-1133">Transmembrane helix</keyword>
<dbReference type="Proteomes" id="UP000678154">
    <property type="component" value="Chromosome"/>
</dbReference>
<feature type="transmembrane region" description="Helical" evidence="1">
    <location>
        <begin position="6"/>
        <end position="28"/>
    </location>
</feature>
<name>A0ABX8DMS1_9PSED</name>
<dbReference type="GeneID" id="87482519"/>